<dbReference type="InterPro" id="IPR023210">
    <property type="entry name" value="NADP_OxRdtase_dom"/>
</dbReference>
<dbReference type="PANTHER" id="PTHR43827:SF3">
    <property type="entry name" value="NADP-DEPENDENT OXIDOREDUCTASE DOMAIN-CONTAINING PROTEIN"/>
    <property type="match status" value="1"/>
</dbReference>
<name>A0ABQ6Z021_9ENTE</name>
<evidence type="ECO:0000256" key="3">
    <source>
        <dbReference type="ARBA" id="ARBA00023002"/>
    </source>
</evidence>
<sequence length="283" mass="32507">MKRITMNNGIEIPILGFGTFQITDPIEAEEAVFQAIQAGYRHIDTAQSYLNEEAVGKGIKKANIAREELFVTTKIWVENVSYEGVYASLQCSLKRMQLDYVDLLLIHQPFNDVYGAWRAMEELQQQEIIRSIGVSNFSVDRVVDLSLFNKIAPQVNQIEINPFHQQPHTIQALKQEGILPEAWAPFAEGKNHIFTNEILASIAKKHHKSVAQIIIRWLVEQEIVVLTKTVNLERMRENLAVFDFQLTKEDKELIETLNCGESQFFSHTDPEKIRWMADRKLGI</sequence>
<reference evidence="5 6" key="1">
    <citation type="submission" date="2016-06" db="EMBL/GenBank/DDBJ databases">
        <title>Four novel species of enterococci isolated from chicken manure.</title>
        <authorList>
            <person name="Van Tyne D."/>
        </authorList>
    </citation>
    <scope>NUCLEOTIDE SEQUENCE [LARGE SCALE GENOMIC DNA]</scope>
    <source>
        <strain evidence="5 6">CU12B</strain>
    </source>
</reference>
<dbReference type="EMBL" id="MAEL01000034">
    <property type="protein sequence ID" value="KAF1304276.1"/>
    <property type="molecule type" value="Genomic_DNA"/>
</dbReference>
<feature type="domain" description="NADP-dependent oxidoreductase" evidence="4">
    <location>
        <begin position="15"/>
        <end position="257"/>
    </location>
</feature>
<dbReference type="InterPro" id="IPR036812">
    <property type="entry name" value="NAD(P)_OxRdtase_dom_sf"/>
</dbReference>
<dbReference type="PIRSF" id="PIRSF000097">
    <property type="entry name" value="AKR"/>
    <property type="match status" value="1"/>
</dbReference>
<evidence type="ECO:0000256" key="1">
    <source>
        <dbReference type="ARBA" id="ARBA00007905"/>
    </source>
</evidence>
<dbReference type="PROSITE" id="PS00798">
    <property type="entry name" value="ALDOKETO_REDUCTASE_1"/>
    <property type="match status" value="1"/>
</dbReference>
<dbReference type="RefSeq" id="WP_161901831.1">
    <property type="nucleotide sequence ID" value="NZ_MAEL01000034.1"/>
</dbReference>
<dbReference type="Proteomes" id="UP000782705">
    <property type="component" value="Unassembled WGS sequence"/>
</dbReference>
<keyword evidence="3" id="KW-0560">Oxidoreductase</keyword>
<dbReference type="InterPro" id="IPR020471">
    <property type="entry name" value="AKR"/>
</dbReference>
<dbReference type="Gene3D" id="3.20.20.100">
    <property type="entry name" value="NADP-dependent oxidoreductase domain"/>
    <property type="match status" value="1"/>
</dbReference>
<dbReference type="CDD" id="cd19133">
    <property type="entry name" value="AKR_AKR5F1"/>
    <property type="match status" value="1"/>
</dbReference>
<dbReference type="PANTHER" id="PTHR43827">
    <property type="entry name" value="2,5-DIKETO-D-GLUCONIC ACID REDUCTASE"/>
    <property type="match status" value="1"/>
</dbReference>
<dbReference type="PRINTS" id="PR00069">
    <property type="entry name" value="ALDKETRDTASE"/>
</dbReference>
<evidence type="ECO:0000256" key="2">
    <source>
        <dbReference type="ARBA" id="ARBA00022857"/>
    </source>
</evidence>
<dbReference type="InterPro" id="IPR018170">
    <property type="entry name" value="Aldo/ket_reductase_CS"/>
</dbReference>
<proteinExistence type="inferred from homology"/>
<accession>A0ABQ6Z021</accession>
<dbReference type="Pfam" id="PF00248">
    <property type="entry name" value="Aldo_ket_red"/>
    <property type="match status" value="1"/>
</dbReference>
<protein>
    <submittedName>
        <fullName evidence="5">2,5-diketo-D-gluconic acid reductase</fullName>
    </submittedName>
</protein>
<evidence type="ECO:0000313" key="6">
    <source>
        <dbReference type="Proteomes" id="UP000782705"/>
    </source>
</evidence>
<keyword evidence="6" id="KW-1185">Reference proteome</keyword>
<keyword evidence="2" id="KW-0521">NADP</keyword>
<evidence type="ECO:0000313" key="5">
    <source>
        <dbReference type="EMBL" id="KAF1304276.1"/>
    </source>
</evidence>
<comment type="caution">
    <text evidence="5">The sequence shown here is derived from an EMBL/GenBank/DDBJ whole genome shotgun (WGS) entry which is preliminary data.</text>
</comment>
<gene>
    <name evidence="5" type="ORF">BAU17_12735</name>
</gene>
<comment type="similarity">
    <text evidence="1">Belongs to the aldo/keto reductase family.</text>
</comment>
<dbReference type="SUPFAM" id="SSF51430">
    <property type="entry name" value="NAD(P)-linked oxidoreductase"/>
    <property type="match status" value="1"/>
</dbReference>
<organism evidence="5 6">
    <name type="scientific">Candidatus Enterococcus willemsii</name>
    <dbReference type="NCBI Taxonomy" id="1857215"/>
    <lineage>
        <taxon>Bacteria</taxon>
        <taxon>Bacillati</taxon>
        <taxon>Bacillota</taxon>
        <taxon>Bacilli</taxon>
        <taxon>Lactobacillales</taxon>
        <taxon>Enterococcaceae</taxon>
        <taxon>Enterococcus</taxon>
    </lineage>
</organism>
<dbReference type="PROSITE" id="PS00062">
    <property type="entry name" value="ALDOKETO_REDUCTASE_2"/>
    <property type="match status" value="1"/>
</dbReference>
<evidence type="ECO:0000259" key="4">
    <source>
        <dbReference type="Pfam" id="PF00248"/>
    </source>
</evidence>